<sequence length="191" mass="22536">MNENDLRVIKTQQHIEQAFLTLLAKKPYRAITVQDILEDAQINRSTFYRHYANKDALAEAMVAGFRTVYEQFLAERCTLSSQESLANWLARFWQFIYSQKSRILALWQIKTPTIHLYDDMYALIRRNYIAYAEYHGKVGDLDYQGHCYAHMVLSSLMYTLEHDVEMSVDDMRQNLLTMLDTARMKTEQIIC</sequence>
<keyword evidence="1 2" id="KW-0238">DNA-binding</keyword>
<dbReference type="PANTHER" id="PTHR43479">
    <property type="entry name" value="ACREF/ENVCD OPERON REPRESSOR-RELATED"/>
    <property type="match status" value="1"/>
</dbReference>
<keyword evidence="5" id="KW-1185">Reference proteome</keyword>
<dbReference type="SUPFAM" id="SSF46689">
    <property type="entry name" value="Homeodomain-like"/>
    <property type="match status" value="1"/>
</dbReference>
<feature type="DNA-binding region" description="H-T-H motif" evidence="2">
    <location>
        <begin position="32"/>
        <end position="51"/>
    </location>
</feature>
<name>A0A1B8QBN4_9GAMM</name>
<evidence type="ECO:0000259" key="3">
    <source>
        <dbReference type="PROSITE" id="PS50977"/>
    </source>
</evidence>
<dbReference type="InterPro" id="IPR001647">
    <property type="entry name" value="HTH_TetR"/>
</dbReference>
<evidence type="ECO:0000313" key="5">
    <source>
        <dbReference type="Proteomes" id="UP000092616"/>
    </source>
</evidence>
<dbReference type="Proteomes" id="UP000092616">
    <property type="component" value="Unassembled WGS sequence"/>
</dbReference>
<protein>
    <submittedName>
        <fullName evidence="4">TetR family transcriptional regulator</fullName>
    </submittedName>
</protein>
<comment type="caution">
    <text evidence="4">The sequence shown here is derived from an EMBL/GenBank/DDBJ whole genome shotgun (WGS) entry which is preliminary data.</text>
</comment>
<evidence type="ECO:0000256" key="1">
    <source>
        <dbReference type="ARBA" id="ARBA00023125"/>
    </source>
</evidence>
<gene>
    <name evidence="4" type="ORF">A9306_01010</name>
</gene>
<accession>A0A1B8QBN4</accession>
<dbReference type="RefSeq" id="WP_067338039.1">
    <property type="nucleotide sequence ID" value="NZ_LZNA01000056.1"/>
</dbReference>
<dbReference type="PROSITE" id="PS50977">
    <property type="entry name" value="HTH_TETR_2"/>
    <property type="match status" value="1"/>
</dbReference>
<reference evidence="4 5" key="1">
    <citation type="submission" date="2016-06" db="EMBL/GenBank/DDBJ databases">
        <title>Draft genome of Moraxella atlantae CCUG 59586.</title>
        <authorList>
            <person name="Salva-Serra F."/>
            <person name="Engstrom-Jakobsson H."/>
            <person name="Thorell K."/>
            <person name="Gonzales-Siles L."/>
            <person name="Karlsson R."/>
            <person name="Boulund F."/>
            <person name="Engstrand L."/>
            <person name="Kristiansson E."/>
            <person name="Moore E."/>
        </authorList>
    </citation>
    <scope>NUCLEOTIDE SEQUENCE [LARGE SCALE GENOMIC DNA]</scope>
    <source>
        <strain evidence="4 5">CCUG 59586</strain>
    </source>
</reference>
<proteinExistence type="predicted"/>
<dbReference type="AlphaFoldDB" id="A0A1B8QBN4"/>
<dbReference type="PANTHER" id="PTHR43479:SF11">
    <property type="entry name" value="ACREF_ENVCD OPERON REPRESSOR-RELATED"/>
    <property type="match status" value="1"/>
</dbReference>
<dbReference type="EMBL" id="LZNA01000056">
    <property type="protein sequence ID" value="OBX77092.1"/>
    <property type="molecule type" value="Genomic_DNA"/>
</dbReference>
<feature type="domain" description="HTH tetR-type" evidence="3">
    <location>
        <begin position="9"/>
        <end position="69"/>
    </location>
</feature>
<dbReference type="Pfam" id="PF00440">
    <property type="entry name" value="TetR_N"/>
    <property type="match status" value="1"/>
</dbReference>
<dbReference type="InterPro" id="IPR009057">
    <property type="entry name" value="Homeodomain-like_sf"/>
</dbReference>
<organism evidence="4 5">
    <name type="scientific">Faucicola atlantae</name>
    <dbReference type="NCBI Taxonomy" id="34059"/>
    <lineage>
        <taxon>Bacteria</taxon>
        <taxon>Pseudomonadati</taxon>
        <taxon>Pseudomonadota</taxon>
        <taxon>Gammaproteobacteria</taxon>
        <taxon>Moraxellales</taxon>
        <taxon>Moraxellaceae</taxon>
        <taxon>Faucicola</taxon>
    </lineage>
</organism>
<dbReference type="InterPro" id="IPR050624">
    <property type="entry name" value="HTH-type_Tx_Regulator"/>
</dbReference>
<dbReference type="Gene3D" id="1.10.357.10">
    <property type="entry name" value="Tetracycline Repressor, domain 2"/>
    <property type="match status" value="1"/>
</dbReference>
<evidence type="ECO:0000313" key="4">
    <source>
        <dbReference type="EMBL" id="OBX77092.1"/>
    </source>
</evidence>
<evidence type="ECO:0000256" key="2">
    <source>
        <dbReference type="PROSITE-ProRule" id="PRU00335"/>
    </source>
</evidence>
<dbReference type="GO" id="GO:0003677">
    <property type="term" value="F:DNA binding"/>
    <property type="evidence" value="ECO:0007669"/>
    <property type="project" value="UniProtKB-UniRule"/>
</dbReference>